<evidence type="ECO:0008006" key="3">
    <source>
        <dbReference type="Google" id="ProtNLM"/>
    </source>
</evidence>
<keyword evidence="2" id="KW-1185">Reference proteome</keyword>
<dbReference type="RefSeq" id="WP_091464728.1">
    <property type="nucleotide sequence ID" value="NZ_FOEI01000001.1"/>
</dbReference>
<sequence>MRYTLSNTINKPISVVTEKFKDTEGAKEWMEGLHKIEPVSGVPGKKGSTCYFHFSHKGKEMKLLETILEENLPHQIKFSYTSGIGYNEVELLFEEISENVTKQTTNNYFQLKGAMKIMGFFMSGMFKKQSMKYMDGFKKFAEK</sequence>
<proteinExistence type="predicted"/>
<reference evidence="1 2" key="1">
    <citation type="submission" date="2016-10" db="EMBL/GenBank/DDBJ databases">
        <authorList>
            <person name="de Groot N.N."/>
        </authorList>
    </citation>
    <scope>NUCLEOTIDE SEQUENCE [LARGE SCALE GENOMIC DNA]</scope>
    <source>
        <strain evidence="1 2">DSM 27078</strain>
    </source>
</reference>
<evidence type="ECO:0000313" key="2">
    <source>
        <dbReference type="Proteomes" id="UP000198648"/>
    </source>
</evidence>
<evidence type="ECO:0000313" key="1">
    <source>
        <dbReference type="EMBL" id="SEP59977.1"/>
    </source>
</evidence>
<dbReference type="STRING" id="1299341.SAMN05444005_101518"/>
<dbReference type="SUPFAM" id="SSF55961">
    <property type="entry name" value="Bet v1-like"/>
    <property type="match status" value="1"/>
</dbReference>
<dbReference type="Gene3D" id="3.30.530.20">
    <property type="match status" value="1"/>
</dbReference>
<protein>
    <recommendedName>
        <fullName evidence="3">Polyketide cyclase / dehydrase and lipid transport</fullName>
    </recommendedName>
</protein>
<name>A0A1H8Z6W2_9FLAO</name>
<dbReference type="Proteomes" id="UP000198648">
    <property type="component" value="Unassembled WGS sequence"/>
</dbReference>
<gene>
    <name evidence="1" type="ORF">SAMN05444005_101518</name>
</gene>
<accession>A0A1H8Z6W2</accession>
<dbReference type="EMBL" id="FOEI01000001">
    <property type="protein sequence ID" value="SEP59977.1"/>
    <property type="molecule type" value="Genomic_DNA"/>
</dbReference>
<organism evidence="1 2">
    <name type="scientific">Flavobacterium urocaniciphilum</name>
    <dbReference type="NCBI Taxonomy" id="1299341"/>
    <lineage>
        <taxon>Bacteria</taxon>
        <taxon>Pseudomonadati</taxon>
        <taxon>Bacteroidota</taxon>
        <taxon>Flavobacteriia</taxon>
        <taxon>Flavobacteriales</taxon>
        <taxon>Flavobacteriaceae</taxon>
        <taxon>Flavobacterium</taxon>
    </lineage>
</organism>
<dbReference type="OrthoDB" id="411301at2"/>
<dbReference type="AlphaFoldDB" id="A0A1H8Z6W2"/>
<dbReference type="InterPro" id="IPR023393">
    <property type="entry name" value="START-like_dom_sf"/>
</dbReference>